<proteinExistence type="predicted"/>
<dbReference type="RefSeq" id="XP_038047644.1">
    <property type="nucleotide sequence ID" value="XM_038191716.1"/>
</dbReference>
<sequence length="358" mass="40392">MTAVKFDFDDLDTNRFCSVMMTKKKCGDVLMPWLDDKPLEELNIVSPSTPASLTVNVSLAVNASLGHHHHQMCARGMEVVGSCHDFVLFGLFTGRDDTVKMRAAEMRAAEMAMDRHQHNRQNSPWTLTSQEKKTADDRLLQVRVLCTRLPSQFSTSALPYMKCSDWKKLASNSILKYAFRDMFGDNQQQTFFQLCDVLAELMDHSVDLTCLAILEEDMHHVPSLIERDFPLGIQTLCMYIMHHACATLKEFGPASSQWMYGFERFMAFLRGGILNRRLPEANAIEAYRIYEFSQFIAMAGLLPEGSICTSNTLTVLAATEDQNKDDMGNACILVIHRFPTSICIVKCSKSSQNLKNGT</sequence>
<dbReference type="InterPro" id="IPR025452">
    <property type="entry name" value="DUF4218"/>
</dbReference>
<feature type="domain" description="DUF4218" evidence="1">
    <location>
        <begin position="207"/>
        <end position="296"/>
    </location>
</feature>
<organism evidence="2 3">
    <name type="scientific">Patiria miniata</name>
    <name type="common">Bat star</name>
    <name type="synonym">Asterina miniata</name>
    <dbReference type="NCBI Taxonomy" id="46514"/>
    <lineage>
        <taxon>Eukaryota</taxon>
        <taxon>Metazoa</taxon>
        <taxon>Echinodermata</taxon>
        <taxon>Eleutherozoa</taxon>
        <taxon>Asterozoa</taxon>
        <taxon>Asteroidea</taxon>
        <taxon>Valvatacea</taxon>
        <taxon>Valvatida</taxon>
        <taxon>Asterinidae</taxon>
        <taxon>Patiria</taxon>
    </lineage>
</organism>
<dbReference type="AlphaFoldDB" id="A0A913Z7I0"/>
<accession>A0A913Z7I0</accession>
<name>A0A913Z7I0_PATMI</name>
<dbReference type="PANTHER" id="PTHR48258">
    <property type="entry name" value="DUF4218 DOMAIN-CONTAINING PROTEIN-RELATED"/>
    <property type="match status" value="1"/>
</dbReference>
<dbReference type="PANTHER" id="PTHR48258:SF8">
    <property type="entry name" value="DUF4216 DOMAIN-CONTAINING PROTEIN"/>
    <property type="match status" value="1"/>
</dbReference>
<dbReference type="EnsemblMetazoa" id="XM_038191716.1">
    <property type="protein sequence ID" value="XP_038047644.1"/>
    <property type="gene ID" value="LOC119721750"/>
</dbReference>
<dbReference type="OrthoDB" id="6117453at2759"/>
<evidence type="ECO:0000259" key="1">
    <source>
        <dbReference type="Pfam" id="PF13960"/>
    </source>
</evidence>
<dbReference type="GeneID" id="119721750"/>
<evidence type="ECO:0000313" key="2">
    <source>
        <dbReference type="EnsemblMetazoa" id="XP_038047644.1"/>
    </source>
</evidence>
<keyword evidence="3" id="KW-1185">Reference proteome</keyword>
<protein>
    <recommendedName>
        <fullName evidence="1">DUF4218 domain-containing protein</fullName>
    </recommendedName>
</protein>
<dbReference type="Pfam" id="PF13960">
    <property type="entry name" value="DUF4218"/>
    <property type="match status" value="1"/>
</dbReference>
<reference evidence="2" key="1">
    <citation type="submission" date="2022-11" db="UniProtKB">
        <authorList>
            <consortium name="EnsemblMetazoa"/>
        </authorList>
    </citation>
    <scope>IDENTIFICATION</scope>
</reference>
<evidence type="ECO:0000313" key="3">
    <source>
        <dbReference type="Proteomes" id="UP000887568"/>
    </source>
</evidence>
<dbReference type="Proteomes" id="UP000887568">
    <property type="component" value="Unplaced"/>
</dbReference>